<protein>
    <submittedName>
        <fullName evidence="1">Uncharacterized protein</fullName>
    </submittedName>
</protein>
<feature type="non-terminal residue" evidence="1">
    <location>
        <position position="1"/>
    </location>
</feature>
<dbReference type="AlphaFoldDB" id="A0A0F9J230"/>
<accession>A0A0F9J230</accession>
<organism evidence="1">
    <name type="scientific">marine sediment metagenome</name>
    <dbReference type="NCBI Taxonomy" id="412755"/>
    <lineage>
        <taxon>unclassified sequences</taxon>
        <taxon>metagenomes</taxon>
        <taxon>ecological metagenomes</taxon>
    </lineage>
</organism>
<name>A0A0F9J230_9ZZZZ</name>
<proteinExistence type="predicted"/>
<sequence>PSKVGTKWHNRFILRDEAKPSRAWVSGGREVNDQSGGLSGNPLYSFPGAQNDAIMTADPSRGHERVSDFTNSVELPDESAEMTAFLWWQEGLMIGTERSITILWGRNPEEWRINNSSTYGFGIFGKNGFQVTPHGLVMFTADRKLVIDPASGPSAGDRTDQVIDLGWPIQRDLDKTDIRFTNRFQLKHWLFGSERDWLVLAYTTQGATEPGGVSVGHIKIYDFMAPGVGGVAGAGNQSGWLDIDDVRATCVGIIHEDEGFQFLVAGNSDADKELRVAVDFSPSSTSAYQAAATRVGLPAAGTPTLPSTTFQTPLLDLESPDTWDVWRHLSFYQKGSFTTTVKIWFDPADVDNLGAEDHTLTFAQLRSQEFRAWIWKRAKRAVFEFTIPADTNEGSLQGIEIGVRKGTTAAT</sequence>
<comment type="caution">
    <text evidence="1">The sequence shown here is derived from an EMBL/GenBank/DDBJ whole genome shotgun (WGS) entry which is preliminary data.</text>
</comment>
<dbReference type="EMBL" id="LAZR01019244">
    <property type="protein sequence ID" value="KKL93242.1"/>
    <property type="molecule type" value="Genomic_DNA"/>
</dbReference>
<reference evidence="1" key="1">
    <citation type="journal article" date="2015" name="Nature">
        <title>Complex archaea that bridge the gap between prokaryotes and eukaryotes.</title>
        <authorList>
            <person name="Spang A."/>
            <person name="Saw J.H."/>
            <person name="Jorgensen S.L."/>
            <person name="Zaremba-Niedzwiedzka K."/>
            <person name="Martijn J."/>
            <person name="Lind A.E."/>
            <person name="van Eijk R."/>
            <person name="Schleper C."/>
            <person name="Guy L."/>
            <person name="Ettema T.J."/>
        </authorList>
    </citation>
    <scope>NUCLEOTIDE SEQUENCE</scope>
</reference>
<gene>
    <name evidence="1" type="ORF">LCGC14_1876660</name>
</gene>
<evidence type="ECO:0000313" key="1">
    <source>
        <dbReference type="EMBL" id="KKL93242.1"/>
    </source>
</evidence>